<dbReference type="PANTHER" id="PTHR12083:SF9">
    <property type="entry name" value="BIFUNCTIONAL POLYNUCLEOTIDE PHOSPHATASE_KINASE"/>
    <property type="match status" value="1"/>
</dbReference>
<dbReference type="InterPro" id="IPR036412">
    <property type="entry name" value="HAD-like_sf"/>
</dbReference>
<dbReference type="GO" id="GO:0046404">
    <property type="term" value="F:ATP-dependent polydeoxyribonucleotide 5'-hydroxyl-kinase activity"/>
    <property type="evidence" value="ECO:0007669"/>
    <property type="project" value="TreeGrafter"/>
</dbReference>
<dbReference type="PANTHER" id="PTHR12083">
    <property type="entry name" value="BIFUNCTIONAL POLYNUCLEOTIDE PHOSPHATASE/KINASE"/>
    <property type="match status" value="1"/>
</dbReference>
<dbReference type="GO" id="GO:0003690">
    <property type="term" value="F:double-stranded DNA binding"/>
    <property type="evidence" value="ECO:0007669"/>
    <property type="project" value="TreeGrafter"/>
</dbReference>
<feature type="compositionally biased region" description="Basic and acidic residues" evidence="1">
    <location>
        <begin position="56"/>
        <end position="65"/>
    </location>
</feature>
<dbReference type="Pfam" id="PF10283">
    <property type="entry name" value="zf-CCHH"/>
    <property type="match status" value="1"/>
</dbReference>
<dbReference type="Proteomes" id="UP000037460">
    <property type="component" value="Unassembled WGS sequence"/>
</dbReference>
<evidence type="ECO:0000256" key="1">
    <source>
        <dbReference type="SAM" id="MobiDB-lite"/>
    </source>
</evidence>
<dbReference type="EMBL" id="JWZX01003370">
    <property type="protein sequence ID" value="KOO21342.1"/>
    <property type="molecule type" value="Genomic_DNA"/>
</dbReference>
<dbReference type="GO" id="GO:0006281">
    <property type="term" value="P:DNA repair"/>
    <property type="evidence" value="ECO:0007669"/>
    <property type="project" value="TreeGrafter"/>
</dbReference>
<keyword evidence="3" id="KW-0808">Transferase</keyword>
<proteinExistence type="predicted"/>
<keyword evidence="3" id="KW-0418">Kinase</keyword>
<name>A0A0M0J4S4_9EUKA</name>
<dbReference type="Gene3D" id="3.40.50.1000">
    <property type="entry name" value="HAD superfamily/HAD-like"/>
    <property type="match status" value="1"/>
</dbReference>
<evidence type="ECO:0000313" key="3">
    <source>
        <dbReference type="EMBL" id="KOO21342.1"/>
    </source>
</evidence>
<dbReference type="NCBIfam" id="TIGR01662">
    <property type="entry name" value="HAD-SF-IIIA"/>
    <property type="match status" value="1"/>
</dbReference>
<comment type="caution">
    <text evidence="3">The sequence shown here is derived from an EMBL/GenBank/DDBJ whole genome shotgun (WGS) entry which is preliminary data.</text>
</comment>
<dbReference type="Pfam" id="PF08645">
    <property type="entry name" value="PNK3P"/>
    <property type="match status" value="1"/>
</dbReference>
<dbReference type="SUPFAM" id="SSF56784">
    <property type="entry name" value="HAD-like"/>
    <property type="match status" value="1"/>
</dbReference>
<evidence type="ECO:0000313" key="4">
    <source>
        <dbReference type="Proteomes" id="UP000037460"/>
    </source>
</evidence>
<gene>
    <name evidence="3" type="ORF">Ctob_002023</name>
</gene>
<evidence type="ECO:0000259" key="2">
    <source>
        <dbReference type="Pfam" id="PF10283"/>
    </source>
</evidence>
<dbReference type="InterPro" id="IPR023214">
    <property type="entry name" value="HAD_sf"/>
</dbReference>
<reference evidence="4" key="1">
    <citation type="journal article" date="2015" name="PLoS Genet.">
        <title>Genome Sequence and Transcriptome Analyses of Chrysochromulina tobin: Metabolic Tools for Enhanced Algal Fitness in the Prominent Order Prymnesiales (Haptophyceae).</title>
        <authorList>
            <person name="Hovde B.T."/>
            <person name="Deodato C.R."/>
            <person name="Hunsperger H.M."/>
            <person name="Ryken S.A."/>
            <person name="Yost W."/>
            <person name="Jha R.K."/>
            <person name="Patterson J."/>
            <person name="Monnat R.J. Jr."/>
            <person name="Barlow S.B."/>
            <person name="Starkenburg S.R."/>
            <person name="Cattolico R.A."/>
        </authorList>
    </citation>
    <scope>NUCLEOTIDE SEQUENCE</scope>
    <source>
        <strain evidence="4">CCMP291</strain>
    </source>
</reference>
<protein>
    <submittedName>
        <fullName evidence="3">Bifunctional polynucleotide phosphatase kinase</fullName>
    </submittedName>
</protein>
<dbReference type="NCBIfam" id="TIGR01664">
    <property type="entry name" value="DNA-3'-Pase"/>
    <property type="match status" value="1"/>
</dbReference>
<organism evidence="3 4">
    <name type="scientific">Chrysochromulina tobinii</name>
    <dbReference type="NCBI Taxonomy" id="1460289"/>
    <lineage>
        <taxon>Eukaryota</taxon>
        <taxon>Haptista</taxon>
        <taxon>Haptophyta</taxon>
        <taxon>Prymnesiophyceae</taxon>
        <taxon>Prymnesiales</taxon>
        <taxon>Chrysochromulinaceae</taxon>
        <taxon>Chrysochromulina</taxon>
    </lineage>
</organism>
<feature type="region of interest" description="Disordered" evidence="1">
    <location>
        <begin position="35"/>
        <end position="73"/>
    </location>
</feature>
<accession>A0A0M0J4S4</accession>
<sequence length="312" mass="32908">MAASASKYARAFGQPPCKYGNACYQQSRSHWEAFDHPATHPRFQGLASMSSPADDGESRKRKEPPASEPDDAAPLAAAPSVEMAASAPVHQLPVPFTAPPSVPPAAAPATAMPSSLERSLRGVPVPDGWGVHGGSLLVWRHMSPVASPKVGAFDFDGCLARTPLGGNDPNAWSMQFTHVPAVLASLAASGHTLVIVTNESMDRFKKPEAIAAAIRKKCGRLEGFARAVGVPLLVLCASAKDDFRKPGAGCWDYVARHAYPDTPVDKAGSFFVGDAAGRLGDHGDGDREFARAVGIAFFDEKAFFLERHPAGA</sequence>
<dbReference type="InterPro" id="IPR013954">
    <property type="entry name" value="PNK3P"/>
</dbReference>
<dbReference type="AlphaFoldDB" id="A0A0M0J4S4"/>
<dbReference type="InterPro" id="IPR019406">
    <property type="entry name" value="APLF_PBZ"/>
</dbReference>
<dbReference type="OrthoDB" id="19045at2759"/>
<dbReference type="GO" id="GO:0046403">
    <property type="term" value="F:polynucleotide 3'-phosphatase activity"/>
    <property type="evidence" value="ECO:0007669"/>
    <property type="project" value="TreeGrafter"/>
</dbReference>
<keyword evidence="4" id="KW-1185">Reference proteome</keyword>
<dbReference type="InterPro" id="IPR006551">
    <property type="entry name" value="Polynucleotide_phosphatase"/>
</dbReference>
<dbReference type="InterPro" id="IPR006549">
    <property type="entry name" value="HAD-SF_hydro_IIIA"/>
</dbReference>
<feature type="domain" description="PBZ-type" evidence="2">
    <location>
        <begin position="15"/>
        <end position="38"/>
    </location>
</feature>